<evidence type="ECO:0000256" key="11">
    <source>
        <dbReference type="ARBA" id="ARBA00022824"/>
    </source>
</evidence>
<evidence type="ECO:0000256" key="12">
    <source>
        <dbReference type="ARBA" id="ARBA00022989"/>
    </source>
</evidence>
<evidence type="ECO:0000256" key="4">
    <source>
        <dbReference type="ARBA" id="ARBA00004922"/>
    </source>
</evidence>
<keyword evidence="10 16" id="KW-0802">TPR repeat</keyword>
<dbReference type="PROSITE" id="PS50293">
    <property type="entry name" value="TPR_REGION"/>
    <property type="match status" value="1"/>
</dbReference>
<keyword evidence="19" id="KW-1185">Reference proteome</keyword>
<comment type="function">
    <text evidence="1">Transfers mannosyl residues to the hydroxyl group of serine or threonine residues.</text>
</comment>
<keyword evidence="9" id="KW-0677">Repeat</keyword>
<feature type="transmembrane region" description="Helical" evidence="17">
    <location>
        <begin position="48"/>
        <end position="67"/>
    </location>
</feature>
<evidence type="ECO:0000256" key="15">
    <source>
        <dbReference type="ARBA" id="ARBA00045102"/>
    </source>
</evidence>
<evidence type="ECO:0000256" key="13">
    <source>
        <dbReference type="ARBA" id="ARBA00023136"/>
    </source>
</evidence>
<dbReference type="PROSITE" id="PS50005">
    <property type="entry name" value="TPR"/>
    <property type="match status" value="2"/>
</dbReference>
<dbReference type="Proteomes" id="UP000515158">
    <property type="component" value="Unplaced"/>
</dbReference>
<gene>
    <name evidence="20" type="primary">LOC117648439</name>
</gene>
<dbReference type="SMART" id="SM00028">
    <property type="entry name" value="TPR"/>
    <property type="match status" value="3"/>
</dbReference>
<keyword evidence="13 17" id="KW-0472">Membrane</keyword>
<dbReference type="InterPro" id="IPR019734">
    <property type="entry name" value="TPR_rpt"/>
</dbReference>
<dbReference type="GO" id="GO:0004169">
    <property type="term" value="F:dolichyl-phosphate-mannose-protein mannosyltransferase activity"/>
    <property type="evidence" value="ECO:0007669"/>
    <property type="project" value="UniProtKB-EC"/>
</dbReference>
<dbReference type="InterPro" id="IPR011990">
    <property type="entry name" value="TPR-like_helical_dom_sf"/>
</dbReference>
<dbReference type="RefSeq" id="XP_034246835.1">
    <property type="nucleotide sequence ID" value="XM_034390944.1"/>
</dbReference>
<evidence type="ECO:0000259" key="18">
    <source>
        <dbReference type="Pfam" id="PF08409"/>
    </source>
</evidence>
<evidence type="ECO:0000256" key="1">
    <source>
        <dbReference type="ARBA" id="ARBA00003582"/>
    </source>
</evidence>
<comment type="similarity">
    <text evidence="5">Belongs to the TMTC family.</text>
</comment>
<keyword evidence="12 17" id="KW-1133">Transmembrane helix</keyword>
<comment type="catalytic activity">
    <reaction evidence="15">
        <text>a di-trans,poly-cis-dolichyl beta-D-mannosyl phosphate + L-seryl-[protein] = 3-O-(alpha-D-mannosyl)-L-seryl-[protein] + a di-trans,poly-cis-dolichyl phosphate + H(+)</text>
        <dbReference type="Rhea" id="RHEA:17377"/>
        <dbReference type="Rhea" id="RHEA-COMP:9863"/>
        <dbReference type="Rhea" id="RHEA-COMP:13546"/>
        <dbReference type="Rhea" id="RHEA-COMP:19498"/>
        <dbReference type="Rhea" id="RHEA-COMP:19501"/>
        <dbReference type="ChEBI" id="CHEBI:15378"/>
        <dbReference type="ChEBI" id="CHEBI:29999"/>
        <dbReference type="ChEBI" id="CHEBI:57683"/>
        <dbReference type="ChEBI" id="CHEBI:58211"/>
        <dbReference type="ChEBI" id="CHEBI:137321"/>
        <dbReference type="EC" id="2.4.1.109"/>
    </reaction>
</comment>
<dbReference type="SUPFAM" id="SSF48452">
    <property type="entry name" value="TPR-like"/>
    <property type="match status" value="1"/>
</dbReference>
<feature type="transmembrane region" description="Helical" evidence="17">
    <location>
        <begin position="333"/>
        <end position="351"/>
    </location>
</feature>
<dbReference type="AlphaFoldDB" id="A0A6P8Z8M0"/>
<dbReference type="Pfam" id="PF13414">
    <property type="entry name" value="TPR_11"/>
    <property type="match status" value="1"/>
</dbReference>
<dbReference type="OrthoDB" id="1658288at2759"/>
<feature type="transmembrane region" description="Helical" evidence="17">
    <location>
        <begin position="275"/>
        <end position="299"/>
    </location>
</feature>
<feature type="transmembrane region" description="Helical" evidence="17">
    <location>
        <begin position="305"/>
        <end position="326"/>
    </location>
</feature>
<dbReference type="Pfam" id="PF08409">
    <property type="entry name" value="TMTC_DUF1736"/>
    <property type="match status" value="1"/>
</dbReference>
<keyword evidence="11" id="KW-0256">Endoplasmic reticulum</keyword>
<dbReference type="GO" id="GO:0016020">
    <property type="term" value="C:membrane"/>
    <property type="evidence" value="ECO:0007669"/>
    <property type="project" value="UniProtKB-SubCell"/>
</dbReference>
<evidence type="ECO:0000256" key="16">
    <source>
        <dbReference type="PROSITE-ProRule" id="PRU00339"/>
    </source>
</evidence>
<feature type="repeat" description="TPR" evidence="16">
    <location>
        <begin position="439"/>
        <end position="472"/>
    </location>
</feature>
<comment type="pathway">
    <text evidence="4">Protein modification; protein glycosylation.</text>
</comment>
<dbReference type="GeneID" id="117648439"/>
<dbReference type="UniPathway" id="UPA00378"/>
<feature type="transmembrane region" description="Helical" evidence="17">
    <location>
        <begin position="110"/>
        <end position="134"/>
    </location>
</feature>
<evidence type="ECO:0000256" key="9">
    <source>
        <dbReference type="ARBA" id="ARBA00022737"/>
    </source>
</evidence>
<evidence type="ECO:0000256" key="2">
    <source>
        <dbReference type="ARBA" id="ARBA00004141"/>
    </source>
</evidence>
<evidence type="ECO:0000256" key="14">
    <source>
        <dbReference type="ARBA" id="ARBA00045085"/>
    </source>
</evidence>
<name>A0A6P8Z8M0_THRPL</name>
<accession>A0A6P8Z8M0</accession>
<keyword evidence="7" id="KW-0808">Transferase</keyword>
<evidence type="ECO:0000313" key="19">
    <source>
        <dbReference type="Proteomes" id="UP000515158"/>
    </source>
</evidence>
<feature type="repeat" description="TPR" evidence="16">
    <location>
        <begin position="374"/>
        <end position="407"/>
    </location>
</feature>
<feature type="transmembrane region" description="Helical" evidence="17">
    <location>
        <begin position="22"/>
        <end position="41"/>
    </location>
</feature>
<evidence type="ECO:0000256" key="5">
    <source>
        <dbReference type="ARBA" id="ARBA00007882"/>
    </source>
</evidence>
<protein>
    <recommendedName>
        <fullName evidence="6">dolichyl-phosphate-mannose--protein mannosyltransferase</fullName>
        <ecNumber evidence="6">2.4.1.109</ecNumber>
    </recommendedName>
</protein>
<evidence type="ECO:0000313" key="20">
    <source>
        <dbReference type="RefSeq" id="XP_034246835.1"/>
    </source>
</evidence>
<evidence type="ECO:0000256" key="8">
    <source>
        <dbReference type="ARBA" id="ARBA00022692"/>
    </source>
</evidence>
<dbReference type="InParanoid" id="A0A6P8Z8M0"/>
<evidence type="ECO:0000256" key="6">
    <source>
        <dbReference type="ARBA" id="ARBA00012839"/>
    </source>
</evidence>
<feature type="domain" description="DUF1736" evidence="18">
    <location>
        <begin position="183"/>
        <end position="254"/>
    </location>
</feature>
<dbReference type="PANTHER" id="PTHR44809:SF1">
    <property type="entry name" value="PROTEIN O-MANNOSYL-TRANSFERASE TMTC1"/>
    <property type="match status" value="1"/>
</dbReference>
<organism evidence="20">
    <name type="scientific">Thrips palmi</name>
    <name type="common">Melon thrips</name>
    <dbReference type="NCBI Taxonomy" id="161013"/>
    <lineage>
        <taxon>Eukaryota</taxon>
        <taxon>Metazoa</taxon>
        <taxon>Ecdysozoa</taxon>
        <taxon>Arthropoda</taxon>
        <taxon>Hexapoda</taxon>
        <taxon>Insecta</taxon>
        <taxon>Pterygota</taxon>
        <taxon>Neoptera</taxon>
        <taxon>Paraneoptera</taxon>
        <taxon>Thysanoptera</taxon>
        <taxon>Terebrantia</taxon>
        <taxon>Thripoidea</taxon>
        <taxon>Thripidae</taxon>
        <taxon>Thrips</taxon>
    </lineage>
</organism>
<evidence type="ECO:0000256" key="3">
    <source>
        <dbReference type="ARBA" id="ARBA00004240"/>
    </source>
</evidence>
<sequence length="535" mass="59423">MVMVCILAKNKSREMEIVRVELWNIIIIVIISTSILISCIFSTIISIIIISTSITIIIIIIIIIIISVPASSAAPVTGIVGRADVLACVFFLLSFLAYHDPGFGGRIGSSVLLAGLSMLAKETGVTVLGVNLLLDVYRSWGSLRRAIRDARWNEEAALFSRRAAKIVMSLSVLVVFRIALLQGSMPKFSQQDNPAAFHPCPQVRLLTFCYLAALNCWLLLCPTTLSHDWQFGSVPLVTSLADCRNLATCALFGVGLLVAYRCFVDLEIQRHPPLVLGLLFLCVPFLPASNLVVTVGFVIAERVLYIPSLGMVLLVVYGLQLLWHAVLVRQRTLLLVAAMLVLGSFCLRTVARNKDWTSRETLALSGVRDMPNNAKLHYNMGNTYRDTGRKPPAISHYKEALRLWPSYASAHNNLGTLAPSADEAERYFLSAIRFQPAHVNAHYNLGHVYKRENRTDDAIRMWERCISLDPQYASAYLWLAQLEGAERSAERAGELLRALNLRSGPCPKHRAALADWLLSKGTNNRIRSRPDEACW</sequence>
<dbReference type="EC" id="2.4.1.109" evidence="6"/>
<evidence type="ECO:0000256" key="17">
    <source>
        <dbReference type="SAM" id="Phobius"/>
    </source>
</evidence>
<feature type="transmembrane region" description="Helical" evidence="17">
    <location>
        <begin position="205"/>
        <end position="225"/>
    </location>
</feature>
<dbReference type="KEGG" id="tpal:117648439"/>
<dbReference type="PANTHER" id="PTHR44809">
    <property type="match status" value="1"/>
</dbReference>
<proteinExistence type="inferred from homology"/>
<dbReference type="GO" id="GO:0005783">
    <property type="term" value="C:endoplasmic reticulum"/>
    <property type="evidence" value="ECO:0007669"/>
    <property type="project" value="UniProtKB-SubCell"/>
</dbReference>
<feature type="transmembrane region" description="Helical" evidence="17">
    <location>
        <begin position="79"/>
        <end position="98"/>
    </location>
</feature>
<feature type="transmembrane region" description="Helical" evidence="17">
    <location>
        <begin position="245"/>
        <end position="263"/>
    </location>
</feature>
<dbReference type="Pfam" id="PF00515">
    <property type="entry name" value="TPR_1"/>
    <property type="match status" value="1"/>
</dbReference>
<dbReference type="InterPro" id="IPR013618">
    <property type="entry name" value="TMTC_DUF1736"/>
</dbReference>
<keyword evidence="8 17" id="KW-0812">Transmembrane</keyword>
<evidence type="ECO:0000256" key="10">
    <source>
        <dbReference type="ARBA" id="ARBA00022803"/>
    </source>
</evidence>
<comment type="subcellular location">
    <subcellularLocation>
        <location evidence="3">Endoplasmic reticulum</location>
    </subcellularLocation>
    <subcellularLocation>
        <location evidence="2">Membrane</location>
        <topology evidence="2">Multi-pass membrane protein</topology>
    </subcellularLocation>
</comment>
<dbReference type="InterPro" id="IPR052943">
    <property type="entry name" value="TMTC_O-mannosyl-trnsfr"/>
</dbReference>
<dbReference type="Gene3D" id="1.25.40.10">
    <property type="entry name" value="Tetratricopeptide repeat domain"/>
    <property type="match status" value="2"/>
</dbReference>
<evidence type="ECO:0000256" key="7">
    <source>
        <dbReference type="ARBA" id="ARBA00022679"/>
    </source>
</evidence>
<reference evidence="20" key="1">
    <citation type="submission" date="2025-08" db="UniProtKB">
        <authorList>
            <consortium name="RefSeq"/>
        </authorList>
    </citation>
    <scope>IDENTIFICATION</scope>
    <source>
        <tissue evidence="20">Total insect</tissue>
    </source>
</reference>
<comment type="catalytic activity">
    <reaction evidence="14">
        <text>a di-trans,poly-cis-dolichyl beta-D-mannosyl phosphate + L-threonyl-[protein] = 3-O-(alpha-D-mannosyl)-L-threonyl-[protein] + a di-trans,poly-cis-dolichyl phosphate + H(+)</text>
        <dbReference type="Rhea" id="RHEA:53396"/>
        <dbReference type="Rhea" id="RHEA-COMP:11060"/>
        <dbReference type="Rhea" id="RHEA-COMP:13547"/>
        <dbReference type="Rhea" id="RHEA-COMP:19498"/>
        <dbReference type="Rhea" id="RHEA-COMP:19501"/>
        <dbReference type="ChEBI" id="CHEBI:15378"/>
        <dbReference type="ChEBI" id="CHEBI:30013"/>
        <dbReference type="ChEBI" id="CHEBI:57683"/>
        <dbReference type="ChEBI" id="CHEBI:58211"/>
        <dbReference type="ChEBI" id="CHEBI:137323"/>
        <dbReference type="EC" id="2.4.1.109"/>
    </reaction>
</comment>